<evidence type="ECO:0000313" key="1">
    <source>
        <dbReference type="EMBL" id="MCF7569680.1"/>
    </source>
</evidence>
<keyword evidence="2" id="KW-1185">Reference proteome</keyword>
<organism evidence="1 2">
    <name type="scientific">Wocania arenilitoris</name>
    <dbReference type="NCBI Taxonomy" id="2044858"/>
    <lineage>
        <taxon>Bacteria</taxon>
        <taxon>Pseudomonadati</taxon>
        <taxon>Bacteroidota</taxon>
        <taxon>Flavobacteriia</taxon>
        <taxon>Flavobacteriales</taxon>
        <taxon>Flavobacteriaceae</taxon>
        <taxon>Wocania</taxon>
    </lineage>
</organism>
<evidence type="ECO:0000313" key="2">
    <source>
        <dbReference type="Proteomes" id="UP001199795"/>
    </source>
</evidence>
<dbReference type="Proteomes" id="UP001199795">
    <property type="component" value="Unassembled WGS sequence"/>
</dbReference>
<dbReference type="AlphaFoldDB" id="A0AAE3JQZ6"/>
<accession>A0AAE3JQZ6</accession>
<sequence length="192" mass="22233">MKILKPLIATVLLFSILGNAQKKDYLVLKNNDTIYGEKLIFNRKGTGVKVGKNKTIFPDSLIIGYYDSHYDSPHELVISPLPWDKDKPGKKAFIRRLINGKIKLYYELLNPTPGAYYGFYISKDTSKLKYIADCKNYNIRQRVLIKNKEEIIEILRKFVSDSPKVNVILDTISTKKFDLKEIVEIYNSSYKE</sequence>
<reference evidence="1" key="1">
    <citation type="submission" date="2022-01" db="EMBL/GenBank/DDBJ databases">
        <title>Draft genome sequence of Sabulilitoribacter arenilitoris KCTC 52401.</title>
        <authorList>
            <person name="Oh J.-S."/>
        </authorList>
    </citation>
    <scope>NUCLEOTIDE SEQUENCE</scope>
    <source>
        <strain evidence="1">HMF6543</strain>
    </source>
</reference>
<dbReference type="EMBL" id="JAKKDU010000032">
    <property type="protein sequence ID" value="MCF7569680.1"/>
    <property type="molecule type" value="Genomic_DNA"/>
</dbReference>
<gene>
    <name evidence="1" type="ORF">L3X37_15135</name>
</gene>
<protein>
    <submittedName>
        <fullName evidence="1">Uncharacterized protein</fullName>
    </submittedName>
</protein>
<dbReference type="RefSeq" id="WP_237241005.1">
    <property type="nucleotide sequence ID" value="NZ_JAKKDU010000032.1"/>
</dbReference>
<comment type="caution">
    <text evidence="1">The sequence shown here is derived from an EMBL/GenBank/DDBJ whole genome shotgun (WGS) entry which is preliminary data.</text>
</comment>
<name>A0AAE3JQZ6_9FLAO</name>
<proteinExistence type="predicted"/>